<organism evidence="1 2">
    <name type="scientific">Trichonephila inaurata madagascariensis</name>
    <dbReference type="NCBI Taxonomy" id="2747483"/>
    <lineage>
        <taxon>Eukaryota</taxon>
        <taxon>Metazoa</taxon>
        <taxon>Ecdysozoa</taxon>
        <taxon>Arthropoda</taxon>
        <taxon>Chelicerata</taxon>
        <taxon>Arachnida</taxon>
        <taxon>Araneae</taxon>
        <taxon>Araneomorphae</taxon>
        <taxon>Entelegynae</taxon>
        <taxon>Araneoidea</taxon>
        <taxon>Nephilidae</taxon>
        <taxon>Trichonephila</taxon>
        <taxon>Trichonephila inaurata</taxon>
    </lineage>
</organism>
<dbReference type="EMBL" id="BMAV01025951">
    <property type="protein sequence ID" value="GFS46112.1"/>
    <property type="molecule type" value="Genomic_DNA"/>
</dbReference>
<keyword evidence="2" id="KW-1185">Reference proteome</keyword>
<gene>
    <name evidence="1" type="primary">AVEN_259404_1</name>
    <name evidence="1" type="ORF">TNIN_458461</name>
</gene>
<dbReference type="OrthoDB" id="6437844at2759"/>
<reference evidence="1" key="1">
    <citation type="submission" date="2020-08" db="EMBL/GenBank/DDBJ databases">
        <title>Multicomponent nature underlies the extraordinary mechanical properties of spider dragline silk.</title>
        <authorList>
            <person name="Kono N."/>
            <person name="Nakamura H."/>
            <person name="Mori M."/>
            <person name="Yoshida Y."/>
            <person name="Ohtoshi R."/>
            <person name="Malay A.D."/>
            <person name="Moran D.A.P."/>
            <person name="Tomita M."/>
            <person name="Numata K."/>
            <person name="Arakawa K."/>
        </authorList>
    </citation>
    <scope>NUCLEOTIDE SEQUENCE</scope>
</reference>
<evidence type="ECO:0000313" key="1">
    <source>
        <dbReference type="EMBL" id="GFS46112.1"/>
    </source>
</evidence>
<comment type="caution">
    <text evidence="1">The sequence shown here is derived from an EMBL/GenBank/DDBJ whole genome shotgun (WGS) entry which is preliminary data.</text>
</comment>
<proteinExistence type="predicted"/>
<dbReference type="AlphaFoldDB" id="A0A8X6JN62"/>
<evidence type="ECO:0000313" key="2">
    <source>
        <dbReference type="Proteomes" id="UP000886998"/>
    </source>
</evidence>
<accession>A0A8X6JN62</accession>
<protein>
    <submittedName>
        <fullName evidence="1">Sushi domain-containing protein</fullName>
    </submittedName>
</protein>
<name>A0A8X6JN62_9ARAC</name>
<dbReference type="Proteomes" id="UP000886998">
    <property type="component" value="Unassembled WGS sequence"/>
</dbReference>
<sequence>MKETAHMTFSFYYLYHHCTTDIQKYLIDVDDAKPFVDCTLRLKTAGLLKCNTNTVEQGPECLIECDKYGDRPSVPQVSNTCDEYGEWSENLPHCVEKEGIKIVKAPKKRVHNDALDYP</sequence>